<evidence type="ECO:0000256" key="1">
    <source>
        <dbReference type="SAM" id="MobiDB-lite"/>
    </source>
</evidence>
<proteinExistence type="predicted"/>
<feature type="domain" description="Colicin E3-like ribonuclease" evidence="2">
    <location>
        <begin position="1032"/>
        <end position="1075"/>
    </location>
</feature>
<dbReference type="EMBL" id="CP041186">
    <property type="protein sequence ID" value="QDG52181.1"/>
    <property type="molecule type" value="Genomic_DNA"/>
</dbReference>
<dbReference type="NCBIfam" id="TIGR03696">
    <property type="entry name" value="Rhs_assc_core"/>
    <property type="match status" value="1"/>
</dbReference>
<dbReference type="Gene3D" id="2.180.10.10">
    <property type="entry name" value="RHS repeat-associated core"/>
    <property type="match status" value="1"/>
</dbReference>
<reference evidence="3 4" key="1">
    <citation type="submission" date="2019-06" db="EMBL/GenBank/DDBJ databases">
        <title>Persicimonas caeni gen. nov., sp. nov., a predatory bacterium isolated from solar saltern.</title>
        <authorList>
            <person name="Wang S."/>
        </authorList>
    </citation>
    <scope>NUCLEOTIDE SEQUENCE [LARGE SCALE GENOMIC DNA]</scope>
    <source>
        <strain evidence="3 4">YN101</strain>
    </source>
</reference>
<name>A0A4Y6PV12_PERCE</name>
<dbReference type="OrthoDB" id="173976at2"/>
<dbReference type="Pfam" id="PF09000">
    <property type="entry name" value="Cytotoxic"/>
    <property type="match status" value="1"/>
</dbReference>
<gene>
    <name evidence="3" type="ORF">FIV42_15965</name>
</gene>
<accession>A0A5B8YAH2</accession>
<evidence type="ECO:0000259" key="2">
    <source>
        <dbReference type="Pfam" id="PF09000"/>
    </source>
</evidence>
<dbReference type="RefSeq" id="WP_141198653.1">
    <property type="nucleotide sequence ID" value="NZ_CP041186.1"/>
</dbReference>
<protein>
    <recommendedName>
        <fullName evidence="2">Colicin E3-like ribonuclease domain-containing protein</fullName>
    </recommendedName>
</protein>
<feature type="compositionally biased region" description="Polar residues" evidence="1">
    <location>
        <begin position="783"/>
        <end position="792"/>
    </location>
</feature>
<dbReference type="GO" id="GO:0003723">
    <property type="term" value="F:RNA binding"/>
    <property type="evidence" value="ECO:0007669"/>
    <property type="project" value="InterPro"/>
</dbReference>
<dbReference type="InterPro" id="IPR036725">
    <property type="entry name" value="ColE3_ribonuclease_sf"/>
</dbReference>
<dbReference type="Proteomes" id="UP000315995">
    <property type="component" value="Chromosome"/>
</dbReference>
<evidence type="ECO:0000313" key="4">
    <source>
        <dbReference type="Proteomes" id="UP000315995"/>
    </source>
</evidence>
<dbReference type="InterPro" id="IPR022385">
    <property type="entry name" value="Rhs_assc_core"/>
</dbReference>
<organism evidence="3 4">
    <name type="scientific">Persicimonas caeni</name>
    <dbReference type="NCBI Taxonomy" id="2292766"/>
    <lineage>
        <taxon>Bacteria</taxon>
        <taxon>Deltaproteobacteria</taxon>
        <taxon>Bradymonadales</taxon>
        <taxon>Bradymonadaceae</taxon>
        <taxon>Persicimonas</taxon>
    </lineage>
</organism>
<dbReference type="InterPro" id="IPR009105">
    <property type="entry name" value="Colicin_E3_ribonuclease"/>
</dbReference>
<keyword evidence="4" id="KW-1185">Reference proteome</keyword>
<accession>A0A4Y6PV12</accession>
<sequence>MGRWGPGAPWEASTRGRQVQTIRPDGAKTLVVFGEVPDVADPTFFDPTPWKTYSWDANDYDYEVDDDGNRTAIVGGAEAHWDTPTSAVVDALGRTIKTVERLETGEQLVTRTTYDIRGNVLTVVDPKGRTAATQFYDLADRKLRNESIDAGTSIAVFDAVGTPIEARDERGALTLTSADEMLRTTHQWGRDSSSESVRLVGRTIFGHEMANPTTTNHLGKPYQHYDEAGVVTLEAYDFKGNALANTREVIDPGLMIGAVDDADSANGYVVDTFRVDWTGDLATRKGELVDIDNSPYRTAYKSKSVFDALNRPVQMTLPADQEDADTYGYGKTITPQFNRAGALQSVQMSGTNTPSVDYIAYNAKGQRILAAIGNGVMTRYAYDPNVFRLKRLRSEKYHPDSTPETGYTLPTDGSGKKYQDIVYSYDAVGNILSTDERVSEIGIAGTDTMVRDFAYDALYRLIEATGRESDVLKTDPWQDQLTAKSNAGYTDSPQDTRAYTETYAYDDVGGLSLLTHQYGAGSQWTRNYTTETGSNRMTGMTAGGNAYTYAYDSVGNLVQENTERHFEWDFGGRMRSFRNQITGSAPSVFAHYSYDAGGERVQKVVCRGAKTTRTVYIGGVFEHQQVIENESVTTENQTLHLMDDAKRVATYRAGPELDGADRARTRYHLGDHLQSSNVVLRQVPENGTLFVNREEYRPYGETAFGSFEYKRYRFTGKEKDEESGLHYHSARYYAPWMARWTAPDPLGMVDGPNLYRYVSGNPIRLTDLAGTKPNVDGGGGSGDSQKATESDVQMSVPEEKNACELDYCPGTVESTEGAGEKRSSPRAPKYIDNSVTWALPLVGPAVDARNNFVAAGAAARRHDAEEMAVQFSLYTSNVAFAILDFISVGTATAGRTAVKGGGKAATRNAVAKGGNGAGNVMMRAEARNVGRAAVQERITQRVDSNSGFKITNTVEVRIDSGEMVTNDNLAPMTNKKHPYNESRVQDRVREWEKHKARQEATKKQLKNETMAPSASPVWRSLDNHNAGVRTDGNYLYTWDGLHGEIEIFNMRGEHLGAMDAVTGAQIQGPVGGRRINDY</sequence>
<dbReference type="InterPro" id="IPR050708">
    <property type="entry name" value="T6SS_VgrG/RHS"/>
</dbReference>
<dbReference type="PANTHER" id="PTHR32305">
    <property type="match status" value="1"/>
</dbReference>
<evidence type="ECO:0000313" key="3">
    <source>
        <dbReference type="EMBL" id="QDG52181.1"/>
    </source>
</evidence>
<dbReference type="SUPFAM" id="SSF63840">
    <property type="entry name" value="Ribonuclease domain of colicin E3"/>
    <property type="match status" value="1"/>
</dbReference>
<dbReference type="GO" id="GO:0016788">
    <property type="term" value="F:hydrolase activity, acting on ester bonds"/>
    <property type="evidence" value="ECO:0007669"/>
    <property type="project" value="InterPro"/>
</dbReference>
<dbReference type="GO" id="GO:0043022">
    <property type="term" value="F:ribosome binding"/>
    <property type="evidence" value="ECO:0007669"/>
    <property type="project" value="InterPro"/>
</dbReference>
<dbReference type="AlphaFoldDB" id="A0A4Y6PV12"/>
<dbReference type="Gene3D" id="3.10.380.10">
    <property type="entry name" value="Colicin E3-like ribonuclease domain"/>
    <property type="match status" value="1"/>
</dbReference>
<dbReference type="PANTHER" id="PTHR32305:SF15">
    <property type="entry name" value="PROTEIN RHSA-RELATED"/>
    <property type="match status" value="1"/>
</dbReference>
<feature type="region of interest" description="Disordered" evidence="1">
    <location>
        <begin position="770"/>
        <end position="792"/>
    </location>
</feature>